<dbReference type="PANTHER" id="PTHR33116:SF79">
    <property type="entry name" value="REVERSE TRANSCRIPTASE DOMAIN, ZINC FINGER, CCHC-TYPE-RELATED"/>
    <property type="match status" value="1"/>
</dbReference>
<organism evidence="2 3">
    <name type="scientific">Lactuca virosa</name>
    <dbReference type="NCBI Taxonomy" id="75947"/>
    <lineage>
        <taxon>Eukaryota</taxon>
        <taxon>Viridiplantae</taxon>
        <taxon>Streptophyta</taxon>
        <taxon>Embryophyta</taxon>
        <taxon>Tracheophyta</taxon>
        <taxon>Spermatophyta</taxon>
        <taxon>Magnoliopsida</taxon>
        <taxon>eudicotyledons</taxon>
        <taxon>Gunneridae</taxon>
        <taxon>Pentapetalae</taxon>
        <taxon>asterids</taxon>
        <taxon>campanulids</taxon>
        <taxon>Asterales</taxon>
        <taxon>Asteraceae</taxon>
        <taxon>Cichorioideae</taxon>
        <taxon>Cichorieae</taxon>
        <taxon>Lactucinae</taxon>
        <taxon>Lactuca</taxon>
    </lineage>
</organism>
<dbReference type="AlphaFoldDB" id="A0AAU9LN78"/>
<proteinExistence type="predicted"/>
<dbReference type="Proteomes" id="UP001157418">
    <property type="component" value="Unassembled WGS sequence"/>
</dbReference>
<gene>
    <name evidence="2" type="ORF">LVIROSA_LOCUS2686</name>
</gene>
<protein>
    <recommendedName>
        <fullName evidence="1">Reverse transcriptase zinc-binding domain-containing protein</fullName>
    </recommendedName>
</protein>
<dbReference type="PANTHER" id="PTHR33116">
    <property type="entry name" value="REVERSE TRANSCRIPTASE ZINC-BINDING DOMAIN-CONTAINING PROTEIN-RELATED-RELATED"/>
    <property type="match status" value="1"/>
</dbReference>
<name>A0AAU9LN78_9ASTR</name>
<comment type="caution">
    <text evidence="2">The sequence shown here is derived from an EMBL/GenBank/DDBJ whole genome shotgun (WGS) entry which is preliminary data.</text>
</comment>
<dbReference type="InterPro" id="IPR026960">
    <property type="entry name" value="RVT-Znf"/>
</dbReference>
<evidence type="ECO:0000313" key="3">
    <source>
        <dbReference type="Proteomes" id="UP001157418"/>
    </source>
</evidence>
<feature type="domain" description="Reverse transcriptase zinc-binding" evidence="1">
    <location>
        <begin position="79"/>
        <end position="142"/>
    </location>
</feature>
<keyword evidence="3" id="KW-1185">Reference proteome</keyword>
<sequence length="246" mass="28239">MCSNYNSDPVTTPGHWNSCPIESGLSKDLDNLTNELSTVNLASGRDQWKSRLDVDGRHTVGALRRLIDKQSVPSQILPPMLWHRDAPIKVNFFIWRALQNKIPSMMALRSWGVELDSTCCGAYFASDKCADHILVTCPYASAIRDKIFDWCGITHQIFHNVRDLICFATSWGQCSKKKKKRLTMICYGLIWSLWKYRNDRTFNLKFISIFCGAEQIKSLVYLWIKCRGKGGLCEWKAWSSSPFHFS</sequence>
<accession>A0AAU9LN78</accession>
<dbReference type="Pfam" id="PF13966">
    <property type="entry name" value="zf-RVT"/>
    <property type="match status" value="1"/>
</dbReference>
<dbReference type="EMBL" id="CAKMRJ010000001">
    <property type="protein sequence ID" value="CAH1414794.1"/>
    <property type="molecule type" value="Genomic_DNA"/>
</dbReference>
<evidence type="ECO:0000259" key="1">
    <source>
        <dbReference type="Pfam" id="PF13966"/>
    </source>
</evidence>
<reference evidence="2 3" key="1">
    <citation type="submission" date="2022-01" db="EMBL/GenBank/DDBJ databases">
        <authorList>
            <person name="Xiong W."/>
            <person name="Schranz E."/>
        </authorList>
    </citation>
    <scope>NUCLEOTIDE SEQUENCE [LARGE SCALE GENOMIC DNA]</scope>
</reference>
<evidence type="ECO:0000313" key="2">
    <source>
        <dbReference type="EMBL" id="CAH1414794.1"/>
    </source>
</evidence>